<evidence type="ECO:0000313" key="2">
    <source>
        <dbReference type="Proteomes" id="UP001431209"/>
    </source>
</evidence>
<feature type="non-terminal residue" evidence="1">
    <location>
        <position position="1"/>
    </location>
</feature>
<keyword evidence="2" id="KW-1185">Reference proteome</keyword>
<accession>A0AAW2ZC64</accession>
<dbReference type="EMBL" id="JAOPGA020001336">
    <property type="protein sequence ID" value="KAL0487368.1"/>
    <property type="molecule type" value="Genomic_DNA"/>
</dbReference>
<organism evidence="1 2">
    <name type="scientific">Acrasis kona</name>
    <dbReference type="NCBI Taxonomy" id="1008807"/>
    <lineage>
        <taxon>Eukaryota</taxon>
        <taxon>Discoba</taxon>
        <taxon>Heterolobosea</taxon>
        <taxon>Tetramitia</taxon>
        <taxon>Eutetramitia</taxon>
        <taxon>Acrasidae</taxon>
        <taxon>Acrasis</taxon>
    </lineage>
</organism>
<feature type="non-terminal residue" evidence="1">
    <location>
        <position position="190"/>
    </location>
</feature>
<comment type="caution">
    <text evidence="1">The sequence shown here is derived from an EMBL/GenBank/DDBJ whole genome shotgun (WGS) entry which is preliminary data.</text>
</comment>
<reference evidence="1 2" key="1">
    <citation type="submission" date="2024-03" db="EMBL/GenBank/DDBJ databases">
        <title>The Acrasis kona genome and developmental transcriptomes reveal deep origins of eukaryotic multicellular pathways.</title>
        <authorList>
            <person name="Sheikh S."/>
            <person name="Fu C.-J."/>
            <person name="Brown M.W."/>
            <person name="Baldauf S.L."/>
        </authorList>
    </citation>
    <scope>NUCLEOTIDE SEQUENCE [LARGE SCALE GENOMIC DNA]</scope>
    <source>
        <strain evidence="1 2">ATCC MYA-3509</strain>
    </source>
</reference>
<protein>
    <submittedName>
        <fullName evidence="1">Uncharacterized protein</fullName>
    </submittedName>
</protein>
<sequence length="190" mass="21850">RPSTTRKSQRGENPATSVVESKIKNLSEALTAKFKVFENILSSQELILNVDLIVSSFNALDEIAAVLPDLKTSVKIISDVFKSAIFSNKLTSAQNSSTLVQNFFDINQNVVKSTWYQQCSGLQKELETLQTLRRKYDEFEFLSKTKNTIKQLTKLNDDTRYKTYTLQDEIDRLNKKIELVHQDYEEEIKT</sequence>
<gene>
    <name evidence="1" type="ORF">AKO1_000789</name>
</gene>
<dbReference type="AlphaFoldDB" id="A0AAW2ZC64"/>
<proteinExistence type="predicted"/>
<dbReference type="Proteomes" id="UP001431209">
    <property type="component" value="Unassembled WGS sequence"/>
</dbReference>
<name>A0AAW2ZC64_9EUKA</name>
<evidence type="ECO:0000313" key="1">
    <source>
        <dbReference type="EMBL" id="KAL0487368.1"/>
    </source>
</evidence>